<sequence>MQLKLSVATFVFATLAAATPTRRNEPASQCNTGGLQCCDSLTTANSSAASKIISLLGIVVQDVTATVGLTCSPISVIGLGGDSWYTPSYMLCSDLNSELFFSSTAQPVCCQDNSFHGLIALGCTPVDLNL</sequence>
<evidence type="ECO:0000256" key="4">
    <source>
        <dbReference type="ARBA" id="ARBA00022525"/>
    </source>
</evidence>
<dbReference type="GO" id="GO:0009277">
    <property type="term" value="C:fungal-type cell wall"/>
    <property type="evidence" value="ECO:0007669"/>
    <property type="project" value="InterPro"/>
</dbReference>
<dbReference type="OrthoDB" id="4225815at2759"/>
<dbReference type="SMART" id="SM00075">
    <property type="entry name" value="HYDRO"/>
    <property type="match status" value="1"/>
</dbReference>
<accession>A0A8H7Y156</accession>
<evidence type="ECO:0000256" key="3">
    <source>
        <dbReference type="ARBA" id="ARBA00022512"/>
    </source>
</evidence>
<dbReference type="InterPro" id="IPR001338">
    <property type="entry name" value="Class_I_Hydrophobin"/>
</dbReference>
<evidence type="ECO:0000313" key="7">
    <source>
        <dbReference type="EMBL" id="KAG5169109.1"/>
    </source>
</evidence>
<organism evidence="7">
    <name type="scientific">Psilocybe cubensis</name>
    <name type="common">Psychedelic mushroom</name>
    <name type="synonym">Stropharia cubensis</name>
    <dbReference type="NCBI Taxonomy" id="181762"/>
    <lineage>
        <taxon>Eukaryota</taxon>
        <taxon>Fungi</taxon>
        <taxon>Dikarya</taxon>
        <taxon>Basidiomycota</taxon>
        <taxon>Agaricomycotina</taxon>
        <taxon>Agaricomycetes</taxon>
        <taxon>Agaricomycetidae</taxon>
        <taxon>Agaricales</taxon>
        <taxon>Agaricineae</taxon>
        <taxon>Strophariaceae</taxon>
        <taxon>Psilocybe</taxon>
    </lineage>
</organism>
<feature type="signal peptide" evidence="6">
    <location>
        <begin position="1"/>
        <end position="18"/>
    </location>
</feature>
<keyword evidence="4 6" id="KW-0964">Secreted</keyword>
<dbReference type="EMBL" id="JAFIQS010000005">
    <property type="protein sequence ID" value="KAG5169109.1"/>
    <property type="molecule type" value="Genomic_DNA"/>
</dbReference>
<comment type="subcellular location">
    <subcellularLocation>
        <location evidence="1 6">Secreted</location>
        <location evidence="1 6">Cell wall</location>
    </subcellularLocation>
</comment>
<keyword evidence="6" id="KW-0732">Signal</keyword>
<dbReference type="AlphaFoldDB" id="A0A8H7Y156"/>
<keyword evidence="3 6" id="KW-0134">Cell wall</keyword>
<dbReference type="GO" id="GO:0005199">
    <property type="term" value="F:structural constituent of cell wall"/>
    <property type="evidence" value="ECO:0007669"/>
    <property type="project" value="InterPro"/>
</dbReference>
<comment type="caution">
    <text evidence="7">The sequence shown here is derived from an EMBL/GenBank/DDBJ whole genome shotgun (WGS) entry which is preliminary data.</text>
</comment>
<name>A0A8H7Y156_PSICU</name>
<evidence type="ECO:0000256" key="2">
    <source>
        <dbReference type="ARBA" id="ARBA00010446"/>
    </source>
</evidence>
<gene>
    <name evidence="7" type="ORF">JR316_005665</name>
</gene>
<proteinExistence type="inferred from homology"/>
<comment type="similarity">
    <text evidence="2 6">Belongs to the fungal hydrophobin family.</text>
</comment>
<reference evidence="7" key="1">
    <citation type="submission" date="2021-02" db="EMBL/GenBank/DDBJ databases">
        <title>Psilocybe cubensis genome.</title>
        <authorList>
            <person name="Mckernan K.J."/>
            <person name="Crawford S."/>
            <person name="Trippe A."/>
            <person name="Kane L.T."/>
            <person name="Mclaughlin S."/>
        </authorList>
    </citation>
    <scope>NUCLEOTIDE SEQUENCE [LARGE SCALE GENOMIC DNA]</scope>
    <source>
        <strain evidence="7">MGC-MH-2018</strain>
    </source>
</reference>
<feature type="chain" id="PRO_5034842304" description="Hydrophobin" evidence="6">
    <location>
        <begin position="19"/>
        <end position="130"/>
    </location>
</feature>
<dbReference type="CDD" id="cd23507">
    <property type="entry name" value="hydrophobin_I"/>
    <property type="match status" value="1"/>
</dbReference>
<keyword evidence="5 6" id="KW-1015">Disulfide bond</keyword>
<evidence type="ECO:0000256" key="6">
    <source>
        <dbReference type="RuleBase" id="RU365009"/>
    </source>
</evidence>
<protein>
    <recommendedName>
        <fullName evidence="6">Hydrophobin</fullName>
    </recommendedName>
</protein>
<dbReference type="Pfam" id="PF01185">
    <property type="entry name" value="Hydrophobin"/>
    <property type="match status" value="1"/>
</dbReference>
<evidence type="ECO:0000256" key="1">
    <source>
        <dbReference type="ARBA" id="ARBA00004191"/>
    </source>
</evidence>
<evidence type="ECO:0000256" key="5">
    <source>
        <dbReference type="ARBA" id="ARBA00023157"/>
    </source>
</evidence>